<evidence type="ECO:0000256" key="1">
    <source>
        <dbReference type="SAM" id="SignalP"/>
    </source>
</evidence>
<dbReference type="PANTHER" id="PTHR46481:SF8">
    <property type="entry name" value="ZINC FINGER BED DOMAIN-CONTAINING PROTEIN RICESLEEPER 1-LIKE"/>
    <property type="match status" value="1"/>
</dbReference>
<keyword evidence="1" id="KW-0732">Signal</keyword>
<dbReference type="Proteomes" id="UP001327560">
    <property type="component" value="Chromosome 7"/>
</dbReference>
<keyword evidence="3" id="KW-1185">Reference proteome</keyword>
<organism evidence="2 3">
    <name type="scientific">Canna indica</name>
    <name type="common">Indian-shot</name>
    <dbReference type="NCBI Taxonomy" id="4628"/>
    <lineage>
        <taxon>Eukaryota</taxon>
        <taxon>Viridiplantae</taxon>
        <taxon>Streptophyta</taxon>
        <taxon>Embryophyta</taxon>
        <taxon>Tracheophyta</taxon>
        <taxon>Spermatophyta</taxon>
        <taxon>Magnoliopsida</taxon>
        <taxon>Liliopsida</taxon>
        <taxon>Zingiberales</taxon>
        <taxon>Cannaceae</taxon>
        <taxon>Canna</taxon>
    </lineage>
</organism>
<dbReference type="PANTHER" id="PTHR46481">
    <property type="entry name" value="ZINC FINGER BED DOMAIN-CONTAINING PROTEIN 4"/>
    <property type="match status" value="1"/>
</dbReference>
<dbReference type="InterPro" id="IPR052035">
    <property type="entry name" value="ZnF_BED_domain_contain"/>
</dbReference>
<reference evidence="2 3" key="1">
    <citation type="submission" date="2023-10" db="EMBL/GenBank/DDBJ databases">
        <title>Chromosome-scale genome assembly provides insights into flower coloration mechanisms of Canna indica.</title>
        <authorList>
            <person name="Li C."/>
        </authorList>
    </citation>
    <scope>NUCLEOTIDE SEQUENCE [LARGE SCALE GENOMIC DNA]</scope>
    <source>
        <tissue evidence="2">Flower</tissue>
    </source>
</reference>
<feature type="chain" id="PRO_5043001729" evidence="1">
    <location>
        <begin position="31"/>
        <end position="331"/>
    </location>
</feature>
<feature type="signal peptide" evidence="1">
    <location>
        <begin position="1"/>
        <end position="30"/>
    </location>
</feature>
<evidence type="ECO:0000313" key="3">
    <source>
        <dbReference type="Proteomes" id="UP001327560"/>
    </source>
</evidence>
<sequence>MPPDRRTFTVSPSRLRVCSLALVCFLFVSAPSRHRVVEESSSAHCRRVEHCLHLLGTFTIWSISVPSTHHVENISSIYIENSTVDTGDTNVIHQLQEQQGQQEQQKQANQERVILPSCCFTFNPRFVEHEGFSQFCRAMQPLFVMPSRFTVARYCYEFYKQEKLNFMKYLKKLSSRIYLTTDAWTFIQNLSYMCITCHFIDDNWTLHKKFINFCQISGHSVFYETTLKLSGSLYVTDNEYMKHIYGLELMISSWCEMLDPRFKLEFVNIIIDKSYDAQNAKMLKENLRKVLSSMYDSYDASIVSSTVVQASEQTQESSCDTTGYAIIQIDD</sequence>
<gene>
    <name evidence="2" type="ORF">Cni_G22558</name>
</gene>
<name>A0AAQ3KS15_9LILI</name>
<dbReference type="EMBL" id="CP136896">
    <property type="protein sequence ID" value="WOL13779.1"/>
    <property type="molecule type" value="Genomic_DNA"/>
</dbReference>
<accession>A0AAQ3KS15</accession>
<proteinExistence type="predicted"/>
<dbReference type="SUPFAM" id="SSF53098">
    <property type="entry name" value="Ribonuclease H-like"/>
    <property type="match status" value="1"/>
</dbReference>
<dbReference type="AlphaFoldDB" id="A0AAQ3KS15"/>
<dbReference type="InterPro" id="IPR012337">
    <property type="entry name" value="RNaseH-like_sf"/>
</dbReference>
<protein>
    <submittedName>
        <fullName evidence="2">Zinc finger BED domain-containing protein RICESLEEPER 1-like</fullName>
    </submittedName>
</protein>
<evidence type="ECO:0000313" key="2">
    <source>
        <dbReference type="EMBL" id="WOL13779.1"/>
    </source>
</evidence>